<feature type="repeat" description="ANK" evidence="3">
    <location>
        <begin position="331"/>
        <end position="366"/>
    </location>
</feature>
<keyword evidence="4" id="KW-0175">Coiled coil</keyword>
<feature type="repeat" description="ANK" evidence="3">
    <location>
        <begin position="39"/>
        <end position="76"/>
    </location>
</feature>
<feature type="coiled-coil region" evidence="4">
    <location>
        <begin position="506"/>
        <end position="536"/>
    </location>
</feature>
<evidence type="ECO:0000313" key="7">
    <source>
        <dbReference type="Proteomes" id="UP001149090"/>
    </source>
</evidence>
<evidence type="ECO:0000256" key="1">
    <source>
        <dbReference type="ARBA" id="ARBA00022737"/>
    </source>
</evidence>
<dbReference type="PROSITE" id="PS50097">
    <property type="entry name" value="BTB"/>
    <property type="match status" value="2"/>
</dbReference>
<evidence type="ECO:0000256" key="3">
    <source>
        <dbReference type="PROSITE-ProRule" id="PRU00023"/>
    </source>
</evidence>
<comment type="caution">
    <text evidence="6">The sequence shown here is derived from an EMBL/GenBank/DDBJ whole genome shotgun (WGS) entry which is preliminary data.</text>
</comment>
<dbReference type="OMA" id="ENDNQEY"/>
<dbReference type="SUPFAM" id="SSF54695">
    <property type="entry name" value="POZ domain"/>
    <property type="match status" value="1"/>
</dbReference>
<dbReference type="PROSITE" id="PS50088">
    <property type="entry name" value="ANK_REPEAT"/>
    <property type="match status" value="6"/>
</dbReference>
<dbReference type="PANTHER" id="PTHR24123:SF33">
    <property type="entry name" value="PROTEIN HOS4"/>
    <property type="match status" value="1"/>
</dbReference>
<dbReference type="InterPro" id="IPR036770">
    <property type="entry name" value="Ankyrin_rpt-contain_sf"/>
</dbReference>
<evidence type="ECO:0000259" key="5">
    <source>
        <dbReference type="PROSITE" id="PS50097"/>
    </source>
</evidence>
<dbReference type="InterPro" id="IPR011333">
    <property type="entry name" value="SKP1/BTB/POZ_sf"/>
</dbReference>
<keyword evidence="7" id="KW-1185">Reference proteome</keyword>
<keyword evidence="1" id="KW-0677">Repeat</keyword>
<feature type="repeat" description="ANK" evidence="3">
    <location>
        <begin position="152"/>
        <end position="189"/>
    </location>
</feature>
<dbReference type="EMBL" id="JAPDFW010000053">
    <property type="protein sequence ID" value="KAJ5078599.1"/>
    <property type="molecule type" value="Genomic_DNA"/>
</dbReference>
<feature type="domain" description="BTB" evidence="5">
    <location>
        <begin position="436"/>
        <end position="497"/>
    </location>
</feature>
<feature type="domain" description="BTB" evidence="5">
    <location>
        <begin position="567"/>
        <end position="634"/>
    </location>
</feature>
<feature type="repeat" description="ANK" evidence="3">
    <location>
        <begin position="207"/>
        <end position="244"/>
    </location>
</feature>
<protein>
    <submittedName>
        <fullName evidence="6">Ankyrin repeat ph and sec7 domain containing protein secg-related</fullName>
    </submittedName>
</protein>
<dbReference type="Pfam" id="PF12796">
    <property type="entry name" value="Ank_2"/>
    <property type="match status" value="3"/>
</dbReference>
<evidence type="ECO:0000313" key="6">
    <source>
        <dbReference type="EMBL" id="KAJ5078599.1"/>
    </source>
</evidence>
<dbReference type="Pfam" id="PF00651">
    <property type="entry name" value="BTB"/>
    <property type="match status" value="1"/>
</dbReference>
<dbReference type="Proteomes" id="UP001149090">
    <property type="component" value="Unassembled WGS sequence"/>
</dbReference>
<evidence type="ECO:0000256" key="4">
    <source>
        <dbReference type="SAM" id="Coils"/>
    </source>
</evidence>
<dbReference type="Gene3D" id="3.30.710.10">
    <property type="entry name" value="Potassium Channel Kv1.1, Chain A"/>
    <property type="match status" value="2"/>
</dbReference>
<dbReference type="InterPro" id="IPR051165">
    <property type="entry name" value="Multifunctional_ANK_Repeat"/>
</dbReference>
<evidence type="ECO:0000256" key="2">
    <source>
        <dbReference type="ARBA" id="ARBA00023043"/>
    </source>
</evidence>
<gene>
    <name evidence="6" type="ORF">M0811_04924</name>
</gene>
<dbReference type="OrthoDB" id="3060779at2759"/>
<dbReference type="AlphaFoldDB" id="A0A9Q0RHC3"/>
<dbReference type="SMART" id="SM00248">
    <property type="entry name" value="ANK"/>
    <property type="match status" value="9"/>
</dbReference>
<sequence length="662" mass="78193">MRKNTKKELFEACQKNSLQNIKNLLKKKSKEINEKTKLTNNTALHFACQNSNQDQNKLETIKFLVSKKANVNAENKNKETPLHLICENPIQNEYSLEIIKFLVEKKAKINLQLTGYKYTADDRFPVFEISYYDYDDCFYLEKNFENDNQEYNEQAPLHLICENQNQNEYSFEIVKFLVSKKADINSLTKKKETPLHLISDINSKTENQQTPLHLICQNQNQNEYSLEIVKFLVEKGADINSQNLNQTTPLHLICQNQNQYSFEIVKFLVEKGADINIQNLNQTTPLHLICQNQSIEIIKFFIEKGSDINLKTLNQETPLHFVSDINAKTINQETPLHFACQNRNSNSFEIIKYFVSKKVDVNIENKYNNKTPLSLLIQNSKSDEKSIQFLLMNDAIFPYLNESNLQFPKRFIPFLFKIYSINQDLNNLLKSNENFTDLIIQSNDSFKFNVHKLILLIRFDNNELILSKFIEICSQKSKEEVKNALNFIYTGFIDFDSFFNQISLLSNQKIKQYQQFEKERNKFEEKEKEIEELFKEIGIDLKWIESKKGRKGIIKDLSKLYQQNKTKDFTIIISKEKEIKVHKLILIIRSELYKGMFLNVEDSSNQVHDYSNKSNETIQQLIYFLYNDEFEKEIKEEIKEEYLDLKDYYQLNQNSIIDLFLI</sequence>
<feature type="repeat" description="ANK" evidence="3">
    <location>
        <begin position="281"/>
        <end position="313"/>
    </location>
</feature>
<reference evidence="6" key="1">
    <citation type="submission" date="2022-10" db="EMBL/GenBank/DDBJ databases">
        <title>Novel sulphate-reducing endosymbionts in the free-living metamonad Anaeramoeba.</title>
        <authorList>
            <person name="Jerlstrom-Hultqvist J."/>
            <person name="Cepicka I."/>
            <person name="Gallot-Lavallee L."/>
            <person name="Salas-Leiva D."/>
            <person name="Curtis B.A."/>
            <person name="Zahonova K."/>
            <person name="Pipaliya S."/>
            <person name="Dacks J."/>
            <person name="Roger A.J."/>
        </authorList>
    </citation>
    <scope>NUCLEOTIDE SEQUENCE</scope>
    <source>
        <strain evidence="6">BMAN</strain>
    </source>
</reference>
<name>A0A9Q0RHC3_ANAIG</name>
<dbReference type="PRINTS" id="PR01415">
    <property type="entry name" value="ANKYRIN"/>
</dbReference>
<organism evidence="6 7">
    <name type="scientific">Anaeramoeba ignava</name>
    <name type="common">Anaerobic marine amoeba</name>
    <dbReference type="NCBI Taxonomy" id="1746090"/>
    <lineage>
        <taxon>Eukaryota</taxon>
        <taxon>Metamonada</taxon>
        <taxon>Anaeramoebidae</taxon>
        <taxon>Anaeramoeba</taxon>
    </lineage>
</organism>
<proteinExistence type="predicted"/>
<dbReference type="CDD" id="cd18186">
    <property type="entry name" value="BTB_POZ_ZBTB_KLHL-like"/>
    <property type="match status" value="1"/>
</dbReference>
<dbReference type="InterPro" id="IPR002110">
    <property type="entry name" value="Ankyrin_rpt"/>
</dbReference>
<dbReference type="InterPro" id="IPR000210">
    <property type="entry name" value="BTB/POZ_dom"/>
</dbReference>
<dbReference type="PROSITE" id="PS50297">
    <property type="entry name" value="ANK_REP_REGION"/>
    <property type="match status" value="5"/>
</dbReference>
<feature type="repeat" description="ANK" evidence="3">
    <location>
        <begin position="245"/>
        <end position="280"/>
    </location>
</feature>
<dbReference type="Gene3D" id="1.25.40.20">
    <property type="entry name" value="Ankyrin repeat-containing domain"/>
    <property type="match status" value="5"/>
</dbReference>
<accession>A0A9Q0RHC3</accession>
<dbReference type="SUPFAM" id="SSF48403">
    <property type="entry name" value="Ankyrin repeat"/>
    <property type="match status" value="1"/>
</dbReference>
<dbReference type="Pfam" id="PF00023">
    <property type="entry name" value="Ank"/>
    <property type="match status" value="2"/>
</dbReference>
<keyword evidence="2 3" id="KW-0040">ANK repeat</keyword>
<dbReference type="PANTHER" id="PTHR24123">
    <property type="entry name" value="ANKYRIN REPEAT-CONTAINING"/>
    <property type="match status" value="1"/>
</dbReference>